<name>A0A0D7AH18_9AGAR</name>
<evidence type="ECO:0000313" key="3">
    <source>
        <dbReference type="EMBL" id="KIY50419.1"/>
    </source>
</evidence>
<feature type="coiled-coil region" evidence="1">
    <location>
        <begin position="253"/>
        <end position="399"/>
    </location>
</feature>
<dbReference type="InterPro" id="IPR010978">
    <property type="entry name" value="tRNA-bd_arm"/>
</dbReference>
<feature type="coiled-coil region" evidence="1">
    <location>
        <begin position="841"/>
        <end position="967"/>
    </location>
</feature>
<feature type="coiled-coil region" evidence="1">
    <location>
        <begin position="597"/>
        <end position="666"/>
    </location>
</feature>
<protein>
    <submittedName>
        <fullName evidence="3">Uncharacterized protein</fullName>
    </submittedName>
</protein>
<feature type="compositionally biased region" description="Polar residues" evidence="2">
    <location>
        <begin position="1250"/>
        <end position="1260"/>
    </location>
</feature>
<feature type="compositionally biased region" description="Polar residues" evidence="2">
    <location>
        <begin position="18"/>
        <end position="28"/>
    </location>
</feature>
<accession>A0A0D7AH18</accession>
<feature type="region of interest" description="Disordered" evidence="2">
    <location>
        <begin position="1198"/>
        <end position="1412"/>
    </location>
</feature>
<feature type="compositionally biased region" description="Basic and acidic residues" evidence="2">
    <location>
        <begin position="1343"/>
        <end position="1352"/>
    </location>
</feature>
<feature type="coiled-coil region" evidence="1">
    <location>
        <begin position="458"/>
        <end position="558"/>
    </location>
</feature>
<keyword evidence="1" id="KW-0175">Coiled coil</keyword>
<dbReference type="Proteomes" id="UP000054144">
    <property type="component" value="Unassembled WGS sequence"/>
</dbReference>
<dbReference type="OrthoDB" id="10255344at2759"/>
<feature type="coiled-coil region" evidence="1">
    <location>
        <begin position="737"/>
        <end position="764"/>
    </location>
</feature>
<evidence type="ECO:0000256" key="2">
    <source>
        <dbReference type="SAM" id="MobiDB-lite"/>
    </source>
</evidence>
<dbReference type="SUPFAM" id="SSF46589">
    <property type="entry name" value="tRNA-binding arm"/>
    <property type="match status" value="1"/>
</dbReference>
<organism evidence="3 4">
    <name type="scientific">Fistulina hepatica ATCC 64428</name>
    <dbReference type="NCBI Taxonomy" id="1128425"/>
    <lineage>
        <taxon>Eukaryota</taxon>
        <taxon>Fungi</taxon>
        <taxon>Dikarya</taxon>
        <taxon>Basidiomycota</taxon>
        <taxon>Agaricomycotina</taxon>
        <taxon>Agaricomycetes</taxon>
        <taxon>Agaricomycetidae</taxon>
        <taxon>Agaricales</taxon>
        <taxon>Fistulinaceae</taxon>
        <taxon>Fistulina</taxon>
    </lineage>
</organism>
<dbReference type="Gene3D" id="1.20.5.170">
    <property type="match status" value="1"/>
</dbReference>
<evidence type="ECO:0000313" key="4">
    <source>
        <dbReference type="Proteomes" id="UP000054144"/>
    </source>
</evidence>
<sequence length="1469" mass="164317">MDDISPEFQELKDRLSSKDSQIAGQQSEMMKRESKMQEMRKNLEEALRKLQAEADRVVSLENTLQQCTSDLANERITSHNANAALDAANSRLQAQERETQNLQGMLDTLSHQSQTSLQKTAQLEREKGCVDARIYELEANIRQLSQQQAEAQAASYKKAGVRPRSSSLSSFRVTSLEQDLTDLRAELAVKHAELRANTQRLSQVEGQLAKAQNEKNAIERKLQGEIGDLKLTLGERDDELAFLKERGDNSDREAELLSRIDEDEAKIDLLESQVRDAAQVPKLKSDLKVIQTELRAAEARNLEFETRSLDLVQEKEEALDELDDARSRITTLEKTVQELETKVVELTSNDNHRHLRRSSSGSSTSQEEAAGVARLLAAIQRVRQERDNLRLDLHFLQTETRFTVESLEAQLAEANSQNAHYSDPRLALTATASLVAIGYLQSKLDFFHDTFASRNMALAEAEKENHRLVEELQDVTEERDELSDQLQYPLSTPSELNAVREDVASLEDEVKTLSRTLESVESERSTLQLQVNNLTGELETAQEQLAAAERRYSELQRHQLSSMPETDVTRNLRTQITSLEARIVRRSEQIGIHQHDIRKLETNLALQEERLADMASELEMTEAQKNAMVDDCADAREQRDAALQKADRLEEELEVLECRVDDSEREIVALIGVIIDGLANQRRLQLSASELKSTLEDVAAESKQFSVALAESQVVLQQERDKLEAIRSAHGEAVSKVAALELELEACSAELQNLQEVADAADATTSVRAIELAAKVKELESSLTAVQVDRDHALAVPLRSGEELQKRVDEEQQTASVDLQSELVQLKMKHIEEIGAFQGRLVEANSALDEARARTQSSEQRAAELSRARAEAEAQLKRLSKEDDRLRSDISTLKSEHKVQLEALTEDLHSVEEEGDAARQTVEGLRAEIARVQENCNLRLAELEDEKQRLQATLEEEKDRLEMSADDVYNLRSQLQTTTEERTRALMEIDSLRIQCNDEATKHRTELAKTEDEHERLSGELTKMRAELEETLASFETLREAKLRLEVEMTDLEAEIQRELSVKRYLESQMREKEQEILSLQQDLQANAAKAAEAEKACRAAEMERSLQDAHHKREFAELRRQLDQLEARPNFESAMAELEERNNDMEEMLRQKCAEIEANDDKVLEIMRENKKLSSKCEALTRKVQNLQAKLAAAKAAIPKASDSGAISREQSSSPSLNSNGNSRLSPSGSATPLSSAPSYPSSHAPQPVSRQVSSTVSSLHPAPALLTEAGPNPITHRISSTSSMQSSRYPFKQAASASTLPRPKTPERRMHVTSSGARLQTPEPLPDHSSVPPSAAGKKRSAPDDFERCEQVPAQAFTPDVVPSNQTPGRSRRVLSSIQSGFTPVRRQGSRTTLPEDRPEQRPPSPAKRVVQKVGAYLSDVTTNPRRARTVTAPAAPILALSHEAEKSSWLGRIRSAKPAPPARFGE</sequence>
<feature type="region of interest" description="Disordered" evidence="2">
    <location>
        <begin position="1449"/>
        <end position="1469"/>
    </location>
</feature>
<feature type="compositionally biased region" description="Basic and acidic residues" evidence="2">
    <location>
        <begin position="29"/>
        <end position="38"/>
    </location>
</feature>
<dbReference type="GO" id="GO:0000166">
    <property type="term" value="F:nucleotide binding"/>
    <property type="evidence" value="ECO:0007669"/>
    <property type="project" value="InterPro"/>
</dbReference>
<gene>
    <name evidence="3" type="ORF">FISHEDRAFT_39030</name>
</gene>
<dbReference type="Gene3D" id="1.10.287.1490">
    <property type="match status" value="1"/>
</dbReference>
<feature type="compositionally biased region" description="Low complexity" evidence="2">
    <location>
        <begin position="1213"/>
        <end position="1249"/>
    </location>
</feature>
<proteinExistence type="predicted"/>
<keyword evidence="4" id="KW-1185">Reference proteome</keyword>
<evidence type="ECO:0000256" key="1">
    <source>
        <dbReference type="SAM" id="Coils"/>
    </source>
</evidence>
<dbReference type="PANTHER" id="PTHR18937">
    <property type="entry name" value="STRUCTURAL MAINTENANCE OF CHROMOSOMES SMC FAMILY MEMBER"/>
    <property type="match status" value="1"/>
</dbReference>
<feature type="region of interest" description="Disordered" evidence="2">
    <location>
        <begin position="1"/>
        <end position="38"/>
    </location>
</feature>
<feature type="compositionally biased region" description="Polar residues" evidence="2">
    <location>
        <begin position="1365"/>
        <end position="1384"/>
    </location>
</feature>
<reference evidence="3 4" key="1">
    <citation type="journal article" date="2015" name="Fungal Genet. Biol.">
        <title>Evolution of novel wood decay mechanisms in Agaricales revealed by the genome sequences of Fistulina hepatica and Cylindrobasidium torrendii.</title>
        <authorList>
            <person name="Floudas D."/>
            <person name="Held B.W."/>
            <person name="Riley R."/>
            <person name="Nagy L.G."/>
            <person name="Koehler G."/>
            <person name="Ransdell A.S."/>
            <person name="Younus H."/>
            <person name="Chow J."/>
            <person name="Chiniquy J."/>
            <person name="Lipzen A."/>
            <person name="Tritt A."/>
            <person name="Sun H."/>
            <person name="Haridas S."/>
            <person name="LaButti K."/>
            <person name="Ohm R.A."/>
            <person name="Kues U."/>
            <person name="Blanchette R.A."/>
            <person name="Grigoriev I.V."/>
            <person name="Minto R.E."/>
            <person name="Hibbett D.S."/>
        </authorList>
    </citation>
    <scope>NUCLEOTIDE SEQUENCE [LARGE SCALE GENOMIC DNA]</scope>
    <source>
        <strain evidence="3 4">ATCC 64428</strain>
    </source>
</reference>
<dbReference type="EMBL" id="KN881675">
    <property type="protein sequence ID" value="KIY50419.1"/>
    <property type="molecule type" value="Genomic_DNA"/>
</dbReference>